<keyword evidence="1" id="KW-0805">Transcription regulation</keyword>
<keyword evidence="2" id="KW-0238">DNA-binding</keyword>
<dbReference type="EMBL" id="SDPP02000002">
    <property type="protein sequence ID" value="KAA1378144.1"/>
    <property type="molecule type" value="Genomic_DNA"/>
</dbReference>
<evidence type="ECO:0000256" key="1">
    <source>
        <dbReference type="ARBA" id="ARBA00023015"/>
    </source>
</evidence>
<dbReference type="GO" id="GO:0043565">
    <property type="term" value="F:sequence-specific DNA binding"/>
    <property type="evidence" value="ECO:0007669"/>
    <property type="project" value="InterPro"/>
</dbReference>
<sequence>MVRATTPLGCHGVLRTTDVHDARESIAASLAPHGLDVLDQPQKFRALHNAATLDRLSLHYIDYGAEVEVTADRMDFHLIQIPLAGVTAIQAGEHATTVTARRAVVIAPGAPVRMRYSAGNPRLLVRIDPELLQDRLVLAAAGGLVVPWGPGSLLDVSGEAGQSWRRLVEIVVTDLGNDRGLMSSPRVAKSLEIAVVDGLIASLAAPPEDSPPPGAVHERVVRRAARLIDEHCAEPLGTADIAEAVGVSIRALQAGFQAHLGTTPMAYVRRARLVRVRESLTDGTARSVTEAAHRWGVTHLGRLSGDYRAAFGEAPIDTLRRVQ</sequence>
<reference evidence="5" key="1">
    <citation type="submission" date="2019-09" db="EMBL/GenBank/DDBJ databases">
        <authorList>
            <person name="Li J."/>
        </authorList>
    </citation>
    <scope>NUCLEOTIDE SEQUENCE [LARGE SCALE GENOMIC DNA]</scope>
    <source>
        <strain evidence="5">NRBC 14897</strain>
    </source>
</reference>
<name>A0A641ALJ1_9ACTN</name>
<evidence type="ECO:0000256" key="2">
    <source>
        <dbReference type="ARBA" id="ARBA00023125"/>
    </source>
</evidence>
<dbReference type="Proteomes" id="UP001515100">
    <property type="component" value="Unassembled WGS sequence"/>
</dbReference>
<protein>
    <submittedName>
        <fullName evidence="5">AraC family transcriptional regulator</fullName>
    </submittedName>
</protein>
<evidence type="ECO:0000256" key="3">
    <source>
        <dbReference type="ARBA" id="ARBA00023163"/>
    </source>
</evidence>
<dbReference type="RefSeq" id="WP_129183211.1">
    <property type="nucleotide sequence ID" value="NZ_JAGIOG010000001.1"/>
</dbReference>
<keyword evidence="3" id="KW-0804">Transcription</keyword>
<dbReference type="Gene3D" id="1.10.10.60">
    <property type="entry name" value="Homeodomain-like"/>
    <property type="match status" value="1"/>
</dbReference>
<accession>A0A641ALJ1</accession>
<dbReference type="SMART" id="SM00342">
    <property type="entry name" value="HTH_ARAC"/>
    <property type="match status" value="1"/>
</dbReference>
<comment type="caution">
    <text evidence="5">The sequence shown here is derived from an EMBL/GenBank/DDBJ whole genome shotgun (WGS) entry which is preliminary data.</text>
</comment>
<dbReference type="PANTHER" id="PTHR46796">
    <property type="entry name" value="HTH-TYPE TRANSCRIPTIONAL ACTIVATOR RHAS-RELATED"/>
    <property type="match status" value="1"/>
</dbReference>
<dbReference type="InterPro" id="IPR018062">
    <property type="entry name" value="HTH_AraC-typ_CS"/>
</dbReference>
<gene>
    <name evidence="5" type="ORF">ESP62_007110</name>
</gene>
<evidence type="ECO:0000259" key="4">
    <source>
        <dbReference type="PROSITE" id="PS01124"/>
    </source>
</evidence>
<dbReference type="PROSITE" id="PS01124">
    <property type="entry name" value="HTH_ARAC_FAMILY_2"/>
    <property type="match status" value="1"/>
</dbReference>
<feature type="domain" description="HTH araC/xylS-type" evidence="4">
    <location>
        <begin position="222"/>
        <end position="321"/>
    </location>
</feature>
<dbReference type="PROSITE" id="PS00041">
    <property type="entry name" value="HTH_ARAC_FAMILY_1"/>
    <property type="match status" value="1"/>
</dbReference>
<dbReference type="InterPro" id="IPR035418">
    <property type="entry name" value="AraC-bd_2"/>
</dbReference>
<dbReference type="Pfam" id="PF14525">
    <property type="entry name" value="AraC_binding_2"/>
    <property type="match status" value="1"/>
</dbReference>
<evidence type="ECO:0000313" key="5">
    <source>
        <dbReference type="EMBL" id="KAA1378144.1"/>
    </source>
</evidence>
<proteinExistence type="predicted"/>
<dbReference type="InterPro" id="IPR009057">
    <property type="entry name" value="Homeodomain-like_sf"/>
</dbReference>
<dbReference type="InterPro" id="IPR018060">
    <property type="entry name" value="HTH_AraC"/>
</dbReference>
<dbReference type="Pfam" id="PF12833">
    <property type="entry name" value="HTH_18"/>
    <property type="match status" value="1"/>
</dbReference>
<dbReference type="GO" id="GO:0003700">
    <property type="term" value="F:DNA-binding transcription factor activity"/>
    <property type="evidence" value="ECO:0007669"/>
    <property type="project" value="InterPro"/>
</dbReference>
<dbReference type="InterPro" id="IPR050204">
    <property type="entry name" value="AraC_XylS_family_regulators"/>
</dbReference>
<dbReference type="OrthoDB" id="5464689at2"/>
<dbReference type="SUPFAM" id="SSF46689">
    <property type="entry name" value="Homeodomain-like"/>
    <property type="match status" value="1"/>
</dbReference>
<organism evidence="5 6">
    <name type="scientific">Aeromicrobium fastidiosum</name>
    <dbReference type="NCBI Taxonomy" id="52699"/>
    <lineage>
        <taxon>Bacteria</taxon>
        <taxon>Bacillati</taxon>
        <taxon>Actinomycetota</taxon>
        <taxon>Actinomycetes</taxon>
        <taxon>Propionibacteriales</taxon>
        <taxon>Nocardioidaceae</taxon>
        <taxon>Aeromicrobium</taxon>
    </lineage>
</organism>
<dbReference type="AlphaFoldDB" id="A0A641ALJ1"/>
<evidence type="ECO:0000313" key="6">
    <source>
        <dbReference type="Proteomes" id="UP001515100"/>
    </source>
</evidence>
<dbReference type="PANTHER" id="PTHR46796:SF12">
    <property type="entry name" value="HTH-TYPE DNA-BINDING TRANSCRIPTIONAL ACTIVATOR EUTR"/>
    <property type="match status" value="1"/>
</dbReference>
<keyword evidence="6" id="KW-1185">Reference proteome</keyword>